<dbReference type="Proteomes" id="UP000053095">
    <property type="component" value="Unassembled WGS sequence"/>
</dbReference>
<dbReference type="AlphaFoldDB" id="A0A6V8GZ07"/>
<proteinExistence type="predicted"/>
<keyword evidence="2" id="KW-1185">Reference proteome</keyword>
<comment type="caution">
    <text evidence="1">The sequence shown here is derived from an EMBL/GenBank/DDBJ whole genome shotgun (WGS) entry which is preliminary data.</text>
</comment>
<dbReference type="EMBL" id="DF933811">
    <property type="protein sequence ID" value="GAM34261.1"/>
    <property type="molecule type" value="Genomic_DNA"/>
</dbReference>
<gene>
    <name evidence="1" type="ORF">TCE0_015f01726</name>
</gene>
<accession>A0A6V8GZ07</accession>
<protein>
    <submittedName>
        <fullName evidence="1">Uncharacterized protein</fullName>
    </submittedName>
</protein>
<evidence type="ECO:0000313" key="1">
    <source>
        <dbReference type="EMBL" id="GAM34261.1"/>
    </source>
</evidence>
<name>A0A6V8GZ07_TALPI</name>
<organism evidence="1 2">
    <name type="scientific">Talaromyces pinophilus</name>
    <name type="common">Penicillium pinophilum</name>
    <dbReference type="NCBI Taxonomy" id="128442"/>
    <lineage>
        <taxon>Eukaryota</taxon>
        <taxon>Fungi</taxon>
        <taxon>Dikarya</taxon>
        <taxon>Ascomycota</taxon>
        <taxon>Pezizomycotina</taxon>
        <taxon>Eurotiomycetes</taxon>
        <taxon>Eurotiomycetidae</taxon>
        <taxon>Eurotiales</taxon>
        <taxon>Trichocomaceae</taxon>
        <taxon>Talaromyces</taxon>
        <taxon>Talaromyces sect. Talaromyces</taxon>
    </lineage>
</organism>
<sequence length="184" mass="20486">MASDDTNFALSTGNIATAIRDLPKRSTTAADVARLWLDILEIFFPDDQGFQRKQVMSTKDRVLIQIQRDRDLDGDIIIDNKPRQSILVVDCRGNTAGSSGLQFRSAEDDSRDDVPYKYGVASFGAQVTFLKDVSSFIADHEVWSLHGLKMGTSSLIKATGRDATEAWLRNIRDINDDLIEGHHS</sequence>
<reference evidence="2" key="1">
    <citation type="journal article" date="2015" name="Genome Announc.">
        <title>Draft genome sequence of Talaromyces cellulolyticus strain Y-94, a source of lignocellulosic biomass-degrading enzymes.</title>
        <authorList>
            <person name="Fujii T."/>
            <person name="Koike H."/>
            <person name="Sawayama S."/>
            <person name="Yano S."/>
            <person name="Inoue H."/>
        </authorList>
    </citation>
    <scope>NUCLEOTIDE SEQUENCE [LARGE SCALE GENOMIC DNA]</scope>
    <source>
        <strain evidence="2">Y-94</strain>
    </source>
</reference>
<evidence type="ECO:0000313" key="2">
    <source>
        <dbReference type="Proteomes" id="UP000053095"/>
    </source>
</evidence>